<organism evidence="2 3">
    <name type="scientific">Candidatus Protoclostridium stercorigallinarum</name>
    <dbReference type="NCBI Taxonomy" id="2838741"/>
    <lineage>
        <taxon>Bacteria</taxon>
        <taxon>Bacillati</taxon>
        <taxon>Bacillota</taxon>
        <taxon>Clostridia</taxon>
        <taxon>Candidatus Protoclostridium</taxon>
    </lineage>
</organism>
<reference evidence="2" key="2">
    <citation type="submission" date="2021-04" db="EMBL/GenBank/DDBJ databases">
        <authorList>
            <person name="Gilroy R."/>
        </authorList>
    </citation>
    <scope>NUCLEOTIDE SEQUENCE</scope>
    <source>
        <strain evidence="2">12435</strain>
    </source>
</reference>
<reference evidence="2" key="1">
    <citation type="journal article" date="2021" name="PeerJ">
        <title>Extensive microbial diversity within the chicken gut microbiome revealed by metagenomics and culture.</title>
        <authorList>
            <person name="Gilroy R."/>
            <person name="Ravi A."/>
            <person name="Getino M."/>
            <person name="Pursley I."/>
            <person name="Horton D.L."/>
            <person name="Alikhan N.F."/>
            <person name="Baker D."/>
            <person name="Gharbi K."/>
            <person name="Hall N."/>
            <person name="Watson M."/>
            <person name="Adriaenssens E.M."/>
            <person name="Foster-Nyarko E."/>
            <person name="Jarju S."/>
            <person name="Secka A."/>
            <person name="Antonio M."/>
            <person name="Oren A."/>
            <person name="Chaudhuri R.R."/>
            <person name="La Ragione R."/>
            <person name="Hildebrand F."/>
            <person name="Pallen M.J."/>
        </authorList>
    </citation>
    <scope>NUCLEOTIDE SEQUENCE</scope>
    <source>
        <strain evidence="2">12435</strain>
    </source>
</reference>
<evidence type="ECO:0000313" key="3">
    <source>
        <dbReference type="Proteomes" id="UP000823990"/>
    </source>
</evidence>
<keyword evidence="1" id="KW-0472">Membrane</keyword>
<dbReference type="EMBL" id="DXHS01000104">
    <property type="protein sequence ID" value="HIW02949.1"/>
    <property type="molecule type" value="Genomic_DNA"/>
</dbReference>
<keyword evidence="1" id="KW-0812">Transmembrane</keyword>
<sequence length="202" mass="21743">MSSLNVKYYITAKTDGAVQFVKARWRKLVFFACFLVLGLVMGVLSSLKPIDPEEALASVNGGLYALITQAAYAGYIFPLLLFTIAAIAVMCFVGRFAYSVIITAAFTVALGFFQGATVVLVMRTFGVLALPLVMSQIVISLLIDFAWAALFAMLAEAAAEKRRYGCGVPLLSVLKKAAAIAAICVVLVLLRSLFAVLFSFFL</sequence>
<evidence type="ECO:0000313" key="2">
    <source>
        <dbReference type="EMBL" id="HIW02949.1"/>
    </source>
</evidence>
<feature type="transmembrane region" description="Helical" evidence="1">
    <location>
        <begin position="100"/>
        <end position="122"/>
    </location>
</feature>
<name>A0A9D1Q0E3_9FIRM</name>
<accession>A0A9D1Q0E3</accession>
<evidence type="ECO:0000256" key="1">
    <source>
        <dbReference type="SAM" id="Phobius"/>
    </source>
</evidence>
<dbReference type="AlphaFoldDB" id="A0A9D1Q0E3"/>
<feature type="transmembrane region" description="Helical" evidence="1">
    <location>
        <begin position="28"/>
        <end position="50"/>
    </location>
</feature>
<dbReference type="Proteomes" id="UP000823990">
    <property type="component" value="Unassembled WGS sequence"/>
</dbReference>
<gene>
    <name evidence="2" type="ORF">H9892_06375</name>
</gene>
<protein>
    <submittedName>
        <fullName evidence="2">Uncharacterized protein</fullName>
    </submittedName>
</protein>
<keyword evidence="1" id="KW-1133">Transmembrane helix</keyword>
<proteinExistence type="predicted"/>
<feature type="transmembrane region" description="Helical" evidence="1">
    <location>
        <begin position="177"/>
        <end position="201"/>
    </location>
</feature>
<feature type="transmembrane region" description="Helical" evidence="1">
    <location>
        <begin position="128"/>
        <end position="156"/>
    </location>
</feature>
<comment type="caution">
    <text evidence="2">The sequence shown here is derived from an EMBL/GenBank/DDBJ whole genome shotgun (WGS) entry which is preliminary data.</text>
</comment>
<feature type="transmembrane region" description="Helical" evidence="1">
    <location>
        <begin position="70"/>
        <end position="93"/>
    </location>
</feature>